<protein>
    <submittedName>
        <fullName evidence="1">Putative secreted protein</fullName>
    </submittedName>
</protein>
<sequence length="327" mass="36627">PHEGDVLLDKYTRRLLQSDTFTNVTIPDFNQTAGVLGFMFYVHITNATIAGLESVRRLGDNHIVAKQNEKMRIRVAMELDGLNISVIAKIKVLFVTMSIQVEVFIPAIQFIAEIEESGDRLRLTRFVLNKTKNFELRFRMLDARLKFLNAIKWPFEEYLNFLFNVVLRTQIRMNVNNKLQQLSQRPEGGCSNCTTLDNTVHNAALSFSMDPATLPASIASMVSRITGVNVINGTIFGLSKVRQSGNFVVRIDRCGAQVSVNLTLTNLTLTLRVKVNALFTSFEAVVSASIWAKIAVELFEMEVHTSRKGQGATNPRICINVDTSTLP</sequence>
<dbReference type="AlphaFoldDB" id="A0A1E1XI10"/>
<feature type="non-terminal residue" evidence="1">
    <location>
        <position position="1"/>
    </location>
</feature>
<dbReference type="InterPro" id="IPR038602">
    <property type="entry name" value="Mite_allergen_7_sf"/>
</dbReference>
<dbReference type="Gene3D" id="3.15.10.50">
    <property type="match status" value="1"/>
</dbReference>
<proteinExistence type="evidence at transcript level"/>
<accession>A0A1E1XI10</accession>
<dbReference type="Pfam" id="PF16984">
    <property type="entry name" value="Grp7_allergen"/>
    <property type="match status" value="1"/>
</dbReference>
<dbReference type="InterPro" id="IPR020234">
    <property type="entry name" value="Mite_allergen_group-7"/>
</dbReference>
<organism evidence="1">
    <name type="scientific">Amblyomma aureolatum</name>
    <dbReference type="NCBI Taxonomy" id="187763"/>
    <lineage>
        <taxon>Eukaryota</taxon>
        <taxon>Metazoa</taxon>
        <taxon>Ecdysozoa</taxon>
        <taxon>Arthropoda</taxon>
        <taxon>Chelicerata</taxon>
        <taxon>Arachnida</taxon>
        <taxon>Acari</taxon>
        <taxon>Parasitiformes</taxon>
        <taxon>Ixodida</taxon>
        <taxon>Ixodoidea</taxon>
        <taxon>Ixodidae</taxon>
        <taxon>Amblyomminae</taxon>
        <taxon>Amblyomma</taxon>
    </lineage>
</organism>
<evidence type="ECO:0000313" key="1">
    <source>
        <dbReference type="EMBL" id="JAT98932.1"/>
    </source>
</evidence>
<dbReference type="EMBL" id="GFAC01000256">
    <property type="protein sequence ID" value="JAT98932.1"/>
    <property type="molecule type" value="mRNA"/>
</dbReference>
<reference evidence="1" key="1">
    <citation type="journal article" date="2017" name="Front. Cell. Infect. Microbiol.">
        <title>The Distinct Transcriptional Response of the Midgut of Amblyomma sculptum and Amblyomma aureolatum Ticks to Rickettsia rickettsii Correlates to Their Differences in Susceptibility to Infection.</title>
        <authorList>
            <person name="Martins L.A."/>
            <person name="Galletti M.F.B.M."/>
            <person name="Ribeiro J.M."/>
            <person name="Fujita A."/>
            <person name="Costa F.B."/>
            <person name="Labruna M.B."/>
            <person name="Daffre S."/>
            <person name="Fogaca A.C."/>
        </authorList>
    </citation>
    <scope>NUCLEOTIDE SEQUENCE</scope>
</reference>
<name>A0A1E1XI10_9ACAR</name>